<evidence type="ECO:0000313" key="2">
    <source>
        <dbReference type="EMBL" id="ERH23935.1"/>
    </source>
</evidence>
<feature type="region of interest" description="Disordered" evidence="1">
    <location>
        <begin position="1"/>
        <end position="57"/>
    </location>
</feature>
<evidence type="ECO:0000256" key="1">
    <source>
        <dbReference type="SAM" id="MobiDB-lite"/>
    </source>
</evidence>
<accession>U1Q7Z4</accession>
<sequence>MLVRGPRAVPADLGSSPGTDEVGHRCPASSAYKPSRLPPGRLIRASSGFSSPSPTAR</sequence>
<protein>
    <submittedName>
        <fullName evidence="2">Uncharacterized protein</fullName>
    </submittedName>
</protein>
<proteinExistence type="predicted"/>
<comment type="caution">
    <text evidence="2">The sequence shown here is derived from an EMBL/GenBank/DDBJ whole genome shotgun (WGS) entry which is preliminary data.</text>
</comment>
<dbReference type="AlphaFoldDB" id="U1Q7Z4"/>
<gene>
    <name evidence="2" type="ORF">HMPREF1979_01596</name>
</gene>
<organism evidence="2 3">
    <name type="scientific">Actinomyces johnsonii F0542</name>
    <dbReference type="NCBI Taxonomy" id="1321818"/>
    <lineage>
        <taxon>Bacteria</taxon>
        <taxon>Bacillati</taxon>
        <taxon>Actinomycetota</taxon>
        <taxon>Actinomycetes</taxon>
        <taxon>Actinomycetales</taxon>
        <taxon>Actinomycetaceae</taxon>
        <taxon>Actinomyces</taxon>
    </lineage>
</organism>
<keyword evidence="3" id="KW-1185">Reference proteome</keyword>
<dbReference type="EMBL" id="AWSE01000077">
    <property type="protein sequence ID" value="ERH23935.1"/>
    <property type="molecule type" value="Genomic_DNA"/>
</dbReference>
<name>U1Q7Z4_9ACTO</name>
<dbReference type="HOGENOM" id="CLU_2986178_0_0_11"/>
<dbReference type="Proteomes" id="UP000016536">
    <property type="component" value="Unassembled WGS sequence"/>
</dbReference>
<evidence type="ECO:0000313" key="3">
    <source>
        <dbReference type="Proteomes" id="UP000016536"/>
    </source>
</evidence>
<feature type="compositionally biased region" description="Polar residues" evidence="1">
    <location>
        <begin position="47"/>
        <end position="57"/>
    </location>
</feature>
<reference evidence="2 3" key="1">
    <citation type="submission" date="2013-08" db="EMBL/GenBank/DDBJ databases">
        <authorList>
            <person name="Weinstock G."/>
            <person name="Sodergren E."/>
            <person name="Wylie T."/>
            <person name="Fulton L."/>
            <person name="Fulton R."/>
            <person name="Fronick C."/>
            <person name="O'Laughlin M."/>
            <person name="Godfrey J."/>
            <person name="Miner T."/>
            <person name="Herter B."/>
            <person name="Appelbaum E."/>
            <person name="Cordes M."/>
            <person name="Lek S."/>
            <person name="Wollam A."/>
            <person name="Pepin K.H."/>
            <person name="Palsikar V.B."/>
            <person name="Mitreva M."/>
            <person name="Wilson R.K."/>
        </authorList>
    </citation>
    <scope>NUCLEOTIDE SEQUENCE [LARGE SCALE GENOMIC DNA]</scope>
    <source>
        <strain evidence="2 3">F0542</strain>
    </source>
</reference>